<dbReference type="EMBL" id="CP024955">
    <property type="protein sequence ID" value="ATY85792.1"/>
    <property type="molecule type" value="Genomic_DNA"/>
</dbReference>
<dbReference type="PROSITE" id="PS00154">
    <property type="entry name" value="ATPASE_E1_E2"/>
    <property type="match status" value="1"/>
</dbReference>
<keyword evidence="6 23" id="KW-1003">Cell membrane</keyword>
<feature type="transmembrane region" description="Helical" evidence="23">
    <location>
        <begin position="796"/>
        <end position="814"/>
    </location>
</feature>
<dbReference type="SUPFAM" id="SSF81665">
    <property type="entry name" value="Calcium ATPase, transmembrane domain M"/>
    <property type="match status" value="1"/>
</dbReference>
<dbReference type="SFLD" id="SFLDF00027">
    <property type="entry name" value="p-type_atpase"/>
    <property type="match status" value="1"/>
</dbReference>
<dbReference type="KEGG" id="kyr:CVV65_13345"/>
<dbReference type="InterPro" id="IPR001757">
    <property type="entry name" value="P_typ_ATPase"/>
</dbReference>
<dbReference type="EC" id="7.2.2.8" evidence="3"/>
<evidence type="ECO:0000256" key="20">
    <source>
        <dbReference type="ARBA" id="ARBA00029719"/>
    </source>
</evidence>
<keyword evidence="19 23" id="KW-0472">Membrane</keyword>
<dbReference type="PANTHER" id="PTHR43520:SF8">
    <property type="entry name" value="P-TYPE CU(+) TRANSPORTER"/>
    <property type="match status" value="1"/>
</dbReference>
<dbReference type="Pfam" id="PF00702">
    <property type="entry name" value="Hydrolase"/>
    <property type="match status" value="1"/>
</dbReference>
<evidence type="ECO:0000256" key="22">
    <source>
        <dbReference type="ARBA" id="ARBA00049289"/>
    </source>
</evidence>
<evidence type="ECO:0000256" key="23">
    <source>
        <dbReference type="RuleBase" id="RU362081"/>
    </source>
</evidence>
<dbReference type="InterPro" id="IPR036412">
    <property type="entry name" value="HAD-like_sf"/>
</dbReference>
<feature type="domain" description="HMA" evidence="25">
    <location>
        <begin position="22"/>
        <end position="88"/>
    </location>
</feature>
<dbReference type="Gene3D" id="3.30.70.100">
    <property type="match status" value="2"/>
</dbReference>
<sequence>MATEIKEHAASGSAEKRRPDRTKVTLAIQGMTCATCANRIEKGLSKLPGIEEAFVNLALEKATVEFDPRQVSVKDIEDKVRSLGYKVAKQRLELDLSGMTCAACANRIEKGLNKLPGVEATVNFALERATLTYYPGAVEIDDIIKKVRDLGYDAKVHEEQDAAADDLRRKEAVEKRNRLLISTLLSLPLLYTMVGHIPGLHGIPVPGLLMNPWFQFALATPVQFLIGWVFYRGAYKSLRNGSANMDVLVALGTSAAYFYSLWGTLRWVAAGATGHYPALYYETSAILITLILVGKWLESAAKGRTSEAIRHLMGMQAKTATRVRDGQEEQVPVDAVVPGDWLRVRPGEKIPVDGRVLEGLSTVDESMLTGESVPVDKKPGDAVIGATVNGNGTLLIEAVKVGKETALAQIVRAVEEAQGTKAPIQRIADTISGVFVPVVVGIAVVVFLLWFGLIDPGNFTRALENGIAVLVIACPCALGLATPTSIMVGTGKAAELGILFRGGEHLERAQKINAVILDKTGTLTTGKPALTDIVVKNGDEAELLRLAASAEGPSEHPLAQAIVRGAMERGMTTESADSFEAIPGYGVRAVVAGHKVLVGTRALLRQEGIEISAVEGAAQELEGLGKTAMFVGIDGKVAGVLAVADTVKERAAEAVRRLKDLGVQVVMATGDNRRTAEAVARQVGIDEVWAEVLPQGKADRVKALRNQGKVVAMVGDGINDAPALAAADLGIAMGTGTDVAIETADITLVGGDVTGVARAVELSRKTMRNIRQNLFWALAYNTVGIPVAAAGLLAPWVAGAAMAFSSVSVVLNALRLKRVKVA</sequence>
<keyword evidence="17" id="KW-0186">Copper</keyword>
<dbReference type="FunFam" id="3.40.50.1000:FF:000144">
    <property type="entry name" value="copper-transporting ATPase 1 isoform X2"/>
    <property type="match status" value="1"/>
</dbReference>
<feature type="transmembrane region" description="Helical" evidence="23">
    <location>
        <begin position="773"/>
        <end position="790"/>
    </location>
</feature>
<keyword evidence="27" id="KW-1185">Reference proteome</keyword>
<evidence type="ECO:0000256" key="2">
    <source>
        <dbReference type="ARBA" id="ARBA00006024"/>
    </source>
</evidence>
<evidence type="ECO:0000259" key="25">
    <source>
        <dbReference type="PROSITE" id="PS50846"/>
    </source>
</evidence>
<evidence type="ECO:0000313" key="26">
    <source>
        <dbReference type="EMBL" id="ATY85792.1"/>
    </source>
</evidence>
<dbReference type="InterPro" id="IPR023299">
    <property type="entry name" value="ATPase_P-typ_cyto_dom_N"/>
</dbReference>
<dbReference type="NCBIfam" id="TIGR01525">
    <property type="entry name" value="ATPase-IB_hvy"/>
    <property type="match status" value="1"/>
</dbReference>
<keyword evidence="8 23" id="KW-0812">Transmembrane</keyword>
<dbReference type="InterPro" id="IPR006121">
    <property type="entry name" value="HMA_dom"/>
</dbReference>
<dbReference type="PRINTS" id="PR00942">
    <property type="entry name" value="CUATPASEI"/>
</dbReference>
<dbReference type="PRINTS" id="PR00943">
    <property type="entry name" value="CUATPASE"/>
</dbReference>
<dbReference type="PRINTS" id="PR00119">
    <property type="entry name" value="CATATPASE"/>
</dbReference>
<evidence type="ECO:0000256" key="16">
    <source>
        <dbReference type="ARBA" id="ARBA00022989"/>
    </source>
</evidence>
<dbReference type="CDD" id="cd00371">
    <property type="entry name" value="HMA"/>
    <property type="match status" value="2"/>
</dbReference>
<dbReference type="OrthoDB" id="9813266at2"/>
<keyword evidence="7" id="KW-0597">Phosphoprotein</keyword>
<evidence type="ECO:0000256" key="19">
    <source>
        <dbReference type="ARBA" id="ARBA00023136"/>
    </source>
</evidence>
<evidence type="ECO:0000256" key="8">
    <source>
        <dbReference type="ARBA" id="ARBA00022692"/>
    </source>
</evidence>
<keyword evidence="10" id="KW-0677">Repeat</keyword>
<dbReference type="Gene3D" id="3.40.50.1000">
    <property type="entry name" value="HAD superfamily/HAD-like"/>
    <property type="match status" value="1"/>
</dbReference>
<feature type="transmembrane region" description="Helical" evidence="23">
    <location>
        <begin position="243"/>
        <end position="262"/>
    </location>
</feature>
<dbReference type="GO" id="GO:0055070">
    <property type="term" value="P:copper ion homeostasis"/>
    <property type="evidence" value="ECO:0007669"/>
    <property type="project" value="TreeGrafter"/>
</dbReference>
<organism evidence="26 27">
    <name type="scientific">Kyrpidia spormannii</name>
    <dbReference type="NCBI Taxonomy" id="2055160"/>
    <lineage>
        <taxon>Bacteria</taxon>
        <taxon>Bacillati</taxon>
        <taxon>Bacillota</taxon>
        <taxon>Bacilli</taxon>
        <taxon>Bacillales</taxon>
        <taxon>Alicyclobacillaceae</taxon>
        <taxon>Kyrpidia</taxon>
    </lineage>
</organism>
<evidence type="ECO:0000256" key="15">
    <source>
        <dbReference type="ARBA" id="ARBA00022967"/>
    </source>
</evidence>
<feature type="transmembrane region" description="Helical" evidence="23">
    <location>
        <begin position="466"/>
        <end position="488"/>
    </location>
</feature>
<dbReference type="SUPFAM" id="SSF56784">
    <property type="entry name" value="HAD-like"/>
    <property type="match status" value="1"/>
</dbReference>
<feature type="transmembrane region" description="Helical" evidence="23">
    <location>
        <begin position="434"/>
        <end position="454"/>
    </location>
</feature>
<dbReference type="Proteomes" id="UP000231932">
    <property type="component" value="Chromosome"/>
</dbReference>
<feature type="region of interest" description="Disordered" evidence="24">
    <location>
        <begin position="1"/>
        <end position="21"/>
    </location>
</feature>
<dbReference type="Pfam" id="PF00122">
    <property type="entry name" value="E1-E2_ATPase"/>
    <property type="match status" value="1"/>
</dbReference>
<evidence type="ECO:0000256" key="21">
    <source>
        <dbReference type="ARBA" id="ARBA00033239"/>
    </source>
</evidence>
<keyword evidence="5" id="KW-0813">Transport</keyword>
<evidence type="ECO:0000256" key="18">
    <source>
        <dbReference type="ARBA" id="ARBA00023065"/>
    </source>
</evidence>
<proteinExistence type="inferred from homology"/>
<evidence type="ECO:0000256" key="13">
    <source>
        <dbReference type="ARBA" id="ARBA00022840"/>
    </source>
</evidence>
<dbReference type="GO" id="GO:0043682">
    <property type="term" value="F:P-type divalent copper transporter activity"/>
    <property type="evidence" value="ECO:0007669"/>
    <property type="project" value="TreeGrafter"/>
</dbReference>
<dbReference type="InterPro" id="IPR008250">
    <property type="entry name" value="ATPase_P-typ_transduc_dom_A_sf"/>
</dbReference>
<keyword evidence="15" id="KW-1278">Translocase</keyword>
<comment type="similarity">
    <text evidence="2 23">Belongs to the cation transport ATPase (P-type) (TC 3.A.3) family. Type IB subfamily.</text>
</comment>
<dbReference type="InterPro" id="IPR036163">
    <property type="entry name" value="HMA_dom_sf"/>
</dbReference>
<feature type="domain" description="HMA" evidence="25">
    <location>
        <begin position="90"/>
        <end position="155"/>
    </location>
</feature>
<evidence type="ECO:0000256" key="4">
    <source>
        <dbReference type="ARBA" id="ARBA00015102"/>
    </source>
</evidence>
<dbReference type="NCBIfam" id="TIGR01494">
    <property type="entry name" value="ATPase_P-type"/>
    <property type="match status" value="1"/>
</dbReference>
<dbReference type="InterPro" id="IPR059000">
    <property type="entry name" value="ATPase_P-type_domA"/>
</dbReference>
<name>A0A2K8NBF1_9BACL</name>
<keyword evidence="12" id="KW-0187">Copper transport</keyword>
<keyword evidence="14" id="KW-0460">Magnesium</keyword>
<dbReference type="InterPro" id="IPR027256">
    <property type="entry name" value="P-typ_ATPase_IB"/>
</dbReference>
<keyword evidence="9 23" id="KW-0479">Metal-binding</keyword>
<dbReference type="CDD" id="cd02094">
    <property type="entry name" value="P-type_ATPase_Cu-like"/>
    <property type="match status" value="1"/>
</dbReference>
<dbReference type="GO" id="GO:0016887">
    <property type="term" value="F:ATP hydrolysis activity"/>
    <property type="evidence" value="ECO:0007669"/>
    <property type="project" value="InterPro"/>
</dbReference>
<dbReference type="InterPro" id="IPR017969">
    <property type="entry name" value="Heavy-metal-associated_CS"/>
</dbReference>
<evidence type="ECO:0000256" key="9">
    <source>
        <dbReference type="ARBA" id="ARBA00022723"/>
    </source>
</evidence>
<evidence type="ECO:0000256" key="17">
    <source>
        <dbReference type="ARBA" id="ARBA00023008"/>
    </source>
</evidence>
<keyword evidence="16 23" id="KW-1133">Transmembrane helix</keyword>
<comment type="subcellular location">
    <subcellularLocation>
        <location evidence="1">Cell membrane</location>
        <topology evidence="1">Multi-pass membrane protein</topology>
    </subcellularLocation>
</comment>
<dbReference type="InterPro" id="IPR006122">
    <property type="entry name" value="HMA_Cu_ion-bd"/>
</dbReference>
<keyword evidence="13 23" id="KW-0067">ATP-binding</keyword>
<dbReference type="FunFam" id="2.70.150.10:FF:000020">
    <property type="entry name" value="Copper-exporting P-type ATPase A"/>
    <property type="match status" value="1"/>
</dbReference>
<dbReference type="InterPro" id="IPR023298">
    <property type="entry name" value="ATPase_P-typ_TM_dom_sf"/>
</dbReference>
<dbReference type="GO" id="GO:0005524">
    <property type="term" value="F:ATP binding"/>
    <property type="evidence" value="ECO:0007669"/>
    <property type="project" value="UniProtKB-UniRule"/>
</dbReference>
<evidence type="ECO:0000256" key="6">
    <source>
        <dbReference type="ARBA" id="ARBA00022475"/>
    </source>
</evidence>
<evidence type="ECO:0000313" key="27">
    <source>
        <dbReference type="Proteomes" id="UP000231932"/>
    </source>
</evidence>
<evidence type="ECO:0000256" key="11">
    <source>
        <dbReference type="ARBA" id="ARBA00022741"/>
    </source>
</evidence>
<dbReference type="GO" id="GO:0005507">
    <property type="term" value="F:copper ion binding"/>
    <property type="evidence" value="ECO:0007669"/>
    <property type="project" value="InterPro"/>
</dbReference>
<dbReference type="SFLD" id="SFLDS00003">
    <property type="entry name" value="Haloacid_Dehalogenase"/>
    <property type="match status" value="1"/>
</dbReference>
<dbReference type="NCBIfam" id="TIGR00003">
    <property type="entry name" value="copper ion binding protein"/>
    <property type="match status" value="1"/>
</dbReference>
<keyword evidence="11 23" id="KW-0547">Nucleotide-binding</keyword>
<dbReference type="Pfam" id="PF00403">
    <property type="entry name" value="HMA"/>
    <property type="match status" value="2"/>
</dbReference>
<evidence type="ECO:0000256" key="24">
    <source>
        <dbReference type="SAM" id="MobiDB-lite"/>
    </source>
</evidence>
<feature type="transmembrane region" description="Helical" evidence="23">
    <location>
        <begin position="213"/>
        <end position="231"/>
    </location>
</feature>
<evidence type="ECO:0000256" key="3">
    <source>
        <dbReference type="ARBA" id="ARBA00012517"/>
    </source>
</evidence>
<evidence type="ECO:0000256" key="5">
    <source>
        <dbReference type="ARBA" id="ARBA00022448"/>
    </source>
</evidence>
<comment type="catalytic activity">
    <reaction evidence="22">
        <text>Cu(+)(in) + ATP + H2O = Cu(+)(out) + ADP + phosphate + H(+)</text>
        <dbReference type="Rhea" id="RHEA:25792"/>
        <dbReference type="ChEBI" id="CHEBI:15377"/>
        <dbReference type="ChEBI" id="CHEBI:15378"/>
        <dbReference type="ChEBI" id="CHEBI:30616"/>
        <dbReference type="ChEBI" id="CHEBI:43474"/>
        <dbReference type="ChEBI" id="CHEBI:49552"/>
        <dbReference type="ChEBI" id="CHEBI:456216"/>
        <dbReference type="EC" id="7.2.2.8"/>
    </reaction>
</comment>
<dbReference type="NCBIfam" id="TIGR01511">
    <property type="entry name" value="ATPase-IB1_Cu"/>
    <property type="match status" value="1"/>
</dbReference>
<dbReference type="SFLD" id="SFLDG00002">
    <property type="entry name" value="C1.7:_P-type_atpase_like"/>
    <property type="match status" value="1"/>
</dbReference>
<dbReference type="SUPFAM" id="SSF81653">
    <property type="entry name" value="Calcium ATPase, transduction domain A"/>
    <property type="match status" value="1"/>
</dbReference>
<accession>A0A2K8NBF1</accession>
<protein>
    <recommendedName>
        <fullName evidence="4">Copper-exporting P-type ATPase</fullName>
        <ecNumber evidence="3">7.2.2.8</ecNumber>
    </recommendedName>
    <alternativeName>
        <fullName evidence="20">Copper-exporting P-type ATPase A</fullName>
    </alternativeName>
    <alternativeName>
        <fullName evidence="21">Cu(+)-exporting ATPase</fullName>
    </alternativeName>
</protein>
<evidence type="ECO:0000256" key="10">
    <source>
        <dbReference type="ARBA" id="ARBA00022737"/>
    </source>
</evidence>
<dbReference type="PROSITE" id="PS01047">
    <property type="entry name" value="HMA_1"/>
    <property type="match status" value="2"/>
</dbReference>
<dbReference type="RefSeq" id="WP_100668550.1">
    <property type="nucleotide sequence ID" value="NZ_CP024955.1"/>
</dbReference>
<keyword evidence="18" id="KW-0406">Ion transport</keyword>
<dbReference type="FunFam" id="3.30.70.100:FF:000005">
    <property type="entry name" value="Copper-exporting P-type ATPase A"/>
    <property type="match status" value="2"/>
</dbReference>
<dbReference type="InterPro" id="IPR018303">
    <property type="entry name" value="ATPase_P-typ_P_site"/>
</dbReference>
<dbReference type="Gene3D" id="2.70.150.10">
    <property type="entry name" value="Calcium-transporting ATPase, cytoplasmic transduction domain A"/>
    <property type="match status" value="1"/>
</dbReference>
<evidence type="ECO:0000256" key="14">
    <source>
        <dbReference type="ARBA" id="ARBA00022842"/>
    </source>
</evidence>
<feature type="transmembrane region" description="Helical" evidence="23">
    <location>
        <begin position="179"/>
        <end position="201"/>
    </location>
</feature>
<evidence type="ECO:0000256" key="7">
    <source>
        <dbReference type="ARBA" id="ARBA00022553"/>
    </source>
</evidence>
<dbReference type="InterPro" id="IPR044492">
    <property type="entry name" value="P_typ_ATPase_HD_dom"/>
</dbReference>
<dbReference type="PANTHER" id="PTHR43520">
    <property type="entry name" value="ATP7, ISOFORM B"/>
    <property type="match status" value="1"/>
</dbReference>
<dbReference type="SUPFAM" id="SSF55008">
    <property type="entry name" value="HMA, heavy metal-associated domain"/>
    <property type="match status" value="2"/>
</dbReference>
<dbReference type="GO" id="GO:0005886">
    <property type="term" value="C:plasma membrane"/>
    <property type="evidence" value="ECO:0007669"/>
    <property type="project" value="UniProtKB-SubCell"/>
</dbReference>
<evidence type="ECO:0000256" key="1">
    <source>
        <dbReference type="ARBA" id="ARBA00004651"/>
    </source>
</evidence>
<dbReference type="GO" id="GO:0140581">
    <property type="term" value="F:P-type monovalent copper transporter activity"/>
    <property type="evidence" value="ECO:0007669"/>
    <property type="project" value="UniProtKB-EC"/>
</dbReference>
<feature type="transmembrane region" description="Helical" evidence="23">
    <location>
        <begin position="278"/>
        <end position="297"/>
    </location>
</feature>
<dbReference type="Gene3D" id="3.40.1110.10">
    <property type="entry name" value="Calcium-transporting ATPase, cytoplasmic domain N"/>
    <property type="match status" value="1"/>
</dbReference>
<reference evidence="27" key="1">
    <citation type="submission" date="2017-11" db="EMBL/GenBank/DDBJ databases">
        <title>Complete Genome Sequence of Kyrpidia sp. Strain EA-1, a thermophilic, hydrogen-oxidizing Bacterium, isolated from the Azores.</title>
        <authorList>
            <person name="Reiner J.E."/>
            <person name="Lapp C.J."/>
            <person name="Bunk B."/>
            <person name="Gescher J."/>
        </authorList>
    </citation>
    <scope>NUCLEOTIDE SEQUENCE [LARGE SCALE GENOMIC DNA]</scope>
    <source>
        <strain evidence="27">EA-1</strain>
    </source>
</reference>
<dbReference type="InterPro" id="IPR023214">
    <property type="entry name" value="HAD_sf"/>
</dbReference>
<gene>
    <name evidence="26" type="ORF">CVV65_13345</name>
</gene>
<dbReference type="PROSITE" id="PS50846">
    <property type="entry name" value="HMA_2"/>
    <property type="match status" value="2"/>
</dbReference>
<dbReference type="AlphaFoldDB" id="A0A2K8NBF1"/>
<evidence type="ECO:0000256" key="12">
    <source>
        <dbReference type="ARBA" id="ARBA00022796"/>
    </source>
</evidence>